<name>K1XBL3_MARBU</name>
<gene>
    <name evidence="1" type="ORF">MBM_03885</name>
</gene>
<keyword evidence="2" id="KW-1185">Reference proteome</keyword>
<dbReference type="HOGENOM" id="CLU_109898_0_0_1"/>
<dbReference type="eggNOG" id="ENOG502S0A6">
    <property type="taxonomic scope" value="Eukaryota"/>
</dbReference>
<sequence>MVQAEVLPPEGRFTSLRVYGLSMDPQNAQYNTELFSVEMVVPPLRKAGVYYLWPGLQDIDYSGVFQEVLDGKSGTWWIGSGWCCSNPSLPWGSGFDVRTAERLTISKTRDTDSENWSSSISSGSKSAKNSFPLAYKNFNQAVLAIELHGVDWDFGPLVWINVVMVMNTTETAWCTNPPENYDSTTRYTMVDPKATTSGGLTTCTIDRVEMQGPA</sequence>
<accession>K1XBL3</accession>
<dbReference type="Proteomes" id="UP000006753">
    <property type="component" value="Unassembled WGS sequence"/>
</dbReference>
<dbReference type="EMBL" id="JH921434">
    <property type="protein sequence ID" value="EKD18113.1"/>
    <property type="molecule type" value="Genomic_DNA"/>
</dbReference>
<dbReference type="InParanoid" id="K1XBL3"/>
<dbReference type="OMA" id="SGWCCSN"/>
<dbReference type="KEGG" id="mbe:MBM_03885"/>
<evidence type="ECO:0000313" key="2">
    <source>
        <dbReference type="Proteomes" id="UP000006753"/>
    </source>
</evidence>
<proteinExistence type="predicted"/>
<dbReference type="STRING" id="1072389.K1XBL3"/>
<evidence type="ECO:0000313" key="1">
    <source>
        <dbReference type="EMBL" id="EKD18113.1"/>
    </source>
</evidence>
<protein>
    <submittedName>
        <fullName evidence="1">Uncharacterized protein</fullName>
    </submittedName>
</protein>
<organism evidence="1 2">
    <name type="scientific">Marssonina brunnea f. sp. multigermtubi (strain MB_m1)</name>
    <name type="common">Marssonina leaf spot fungus</name>
    <dbReference type="NCBI Taxonomy" id="1072389"/>
    <lineage>
        <taxon>Eukaryota</taxon>
        <taxon>Fungi</taxon>
        <taxon>Dikarya</taxon>
        <taxon>Ascomycota</taxon>
        <taxon>Pezizomycotina</taxon>
        <taxon>Leotiomycetes</taxon>
        <taxon>Helotiales</taxon>
        <taxon>Drepanopezizaceae</taxon>
        <taxon>Drepanopeziza</taxon>
    </lineage>
</organism>
<reference evidence="1 2" key="1">
    <citation type="journal article" date="2012" name="BMC Genomics">
        <title>Sequencing the genome of Marssonina brunnea reveals fungus-poplar co-evolution.</title>
        <authorList>
            <person name="Zhu S."/>
            <person name="Cao Y.-Z."/>
            <person name="Jiang C."/>
            <person name="Tan B.-Y."/>
            <person name="Wang Z."/>
            <person name="Feng S."/>
            <person name="Zhang L."/>
            <person name="Su X.-H."/>
            <person name="Brejova B."/>
            <person name="Vinar T."/>
            <person name="Xu M."/>
            <person name="Wang M.-X."/>
            <person name="Zhang S.-G."/>
            <person name="Huang M.-R."/>
            <person name="Wu R."/>
            <person name="Zhou Y."/>
        </authorList>
    </citation>
    <scope>NUCLEOTIDE SEQUENCE [LARGE SCALE GENOMIC DNA]</scope>
    <source>
        <strain evidence="1 2">MB_m1</strain>
    </source>
</reference>
<dbReference type="AlphaFoldDB" id="K1XBL3"/>
<dbReference type="OrthoDB" id="3360643at2759"/>